<keyword evidence="8" id="KW-1278">Translocase</keyword>
<dbReference type="AlphaFoldDB" id="A0A158BH18"/>
<keyword evidence="4 11" id="KW-0812">Transmembrane</keyword>
<keyword evidence="2" id="KW-1003">Cell membrane</keyword>
<dbReference type="EMBL" id="FCOE02000010">
    <property type="protein sequence ID" value="SAK69374.1"/>
    <property type="molecule type" value="Genomic_DNA"/>
</dbReference>
<dbReference type="NCBIfam" id="NF011702">
    <property type="entry name" value="PRK15122.1"/>
    <property type="match status" value="1"/>
</dbReference>
<protein>
    <submittedName>
        <fullName evidence="13">Magnesium-translocating P-type ATPase</fullName>
    </submittedName>
</protein>
<keyword evidence="6" id="KW-0067">ATP-binding</keyword>
<evidence type="ECO:0000256" key="4">
    <source>
        <dbReference type="ARBA" id="ARBA00022692"/>
    </source>
</evidence>
<comment type="caution">
    <text evidence="13">The sequence shown here is derived from an EMBL/GenBank/DDBJ whole genome shotgun (WGS) entry which is preliminary data.</text>
</comment>
<feature type="transmembrane region" description="Helical" evidence="11">
    <location>
        <begin position="481"/>
        <end position="512"/>
    </location>
</feature>
<dbReference type="GO" id="GO:0016887">
    <property type="term" value="F:ATP hydrolysis activity"/>
    <property type="evidence" value="ECO:0007669"/>
    <property type="project" value="InterPro"/>
</dbReference>
<keyword evidence="3" id="KW-0597">Phosphoprotein</keyword>
<feature type="transmembrane region" description="Helical" evidence="11">
    <location>
        <begin position="551"/>
        <end position="571"/>
    </location>
</feature>
<feature type="transmembrane region" description="Helical" evidence="11">
    <location>
        <begin position="587"/>
        <end position="609"/>
    </location>
</feature>
<keyword evidence="9 11" id="KW-1133">Transmembrane helix</keyword>
<dbReference type="Pfam" id="PF13246">
    <property type="entry name" value="Cation_ATPase"/>
    <property type="match status" value="1"/>
</dbReference>
<keyword evidence="5" id="KW-0547">Nucleotide-binding</keyword>
<evidence type="ECO:0000256" key="7">
    <source>
        <dbReference type="ARBA" id="ARBA00022842"/>
    </source>
</evidence>
<dbReference type="InterPro" id="IPR006068">
    <property type="entry name" value="ATPase_P-typ_cation-transptr_C"/>
</dbReference>
<evidence type="ECO:0000256" key="9">
    <source>
        <dbReference type="ARBA" id="ARBA00022989"/>
    </source>
</evidence>
<dbReference type="NCBIfam" id="TIGR01524">
    <property type="entry name" value="ATPase-IIIB_Mg"/>
    <property type="match status" value="1"/>
</dbReference>
<evidence type="ECO:0000256" key="6">
    <source>
        <dbReference type="ARBA" id="ARBA00022840"/>
    </source>
</evidence>
<comment type="subcellular location">
    <subcellularLocation>
        <location evidence="1">Cell membrane</location>
        <topology evidence="1">Multi-pass membrane protein</topology>
    </subcellularLocation>
</comment>
<dbReference type="InterPro" id="IPR023299">
    <property type="entry name" value="ATPase_P-typ_cyto_dom_N"/>
</dbReference>
<evidence type="ECO:0000256" key="3">
    <source>
        <dbReference type="ARBA" id="ARBA00022553"/>
    </source>
</evidence>
<dbReference type="SFLD" id="SFLDG00002">
    <property type="entry name" value="C1.7:_P-type_atpase_like"/>
    <property type="match status" value="1"/>
</dbReference>
<evidence type="ECO:0000256" key="8">
    <source>
        <dbReference type="ARBA" id="ARBA00022967"/>
    </source>
</evidence>
<sequence>MALDSLYAGDGTNRFLINGLSKGDWLSALTFALAVAVGLTPEMLPMIVSANLAKGAMAMSRRKVVVKRLNSVQNFGAMDVLCTDKTGTLTQDRIILENHLDVNGDRDDRILEFAWLNSFHQSGQKNLMDMAIVEQANKAGISPVLTRYRKVDELPFDFERRRLSVVLDHDVGDQLMVCKGAVEEMLDVCTSFQEGAEVRALDQIERDALIARSQAYNKQGYRVLLIATRKIAQDDAKTHFQTADERELVVRGLLTFLDPPKDSAAHAIRALNEHGVAVKVLTGDNPIVTAKVCRDVGLEPGTPLLGGDIENMDDIELDAAVRQTTVFAKLTPLQKARVVNALQASGHTVGFLGDGINDAAALRDADVGISVDTGTDIAKETADIILLEKDLMVLEQGVIKGRETFGNILKYLNITASSNFGNVFSVLIASAFLPWEPMLAVQLLIQNLIYDLSQMFLPWDKMDPEFLTKPRKWEAGNIRRFMIWLGPTSSVFDITTFWLLWTVFGAGAAYYANGGGQIIMNSGWFIEGLVSQTLVVHMLRTQRIPFLQSTAALPVTLSTTLAILAGCWLPFSPFASALGFQALEHSYWAWLVATIAAYMLLTQCVKTVYIRRYGRWY</sequence>
<evidence type="ECO:0000313" key="13">
    <source>
        <dbReference type="EMBL" id="SAK69374.1"/>
    </source>
</evidence>
<dbReference type="GO" id="GO:0005886">
    <property type="term" value="C:plasma membrane"/>
    <property type="evidence" value="ECO:0007669"/>
    <property type="project" value="UniProtKB-SubCell"/>
</dbReference>
<dbReference type="GO" id="GO:0015444">
    <property type="term" value="F:P-type magnesium transporter activity"/>
    <property type="evidence" value="ECO:0007669"/>
    <property type="project" value="InterPro"/>
</dbReference>
<dbReference type="SFLD" id="SFLDF00027">
    <property type="entry name" value="p-type_atpase"/>
    <property type="match status" value="1"/>
</dbReference>
<dbReference type="Proteomes" id="UP000054911">
    <property type="component" value="Unassembled WGS sequence"/>
</dbReference>
<name>A0A158BH18_9BURK</name>
<proteinExistence type="predicted"/>
<dbReference type="PROSITE" id="PS00154">
    <property type="entry name" value="ATPASE_E1_E2"/>
    <property type="match status" value="1"/>
</dbReference>
<dbReference type="Gene3D" id="3.40.50.1000">
    <property type="entry name" value="HAD superfamily/HAD-like"/>
    <property type="match status" value="1"/>
</dbReference>
<organism evidence="13 14">
    <name type="scientific">Caballeronia pedi</name>
    <dbReference type="NCBI Taxonomy" id="1777141"/>
    <lineage>
        <taxon>Bacteria</taxon>
        <taxon>Pseudomonadati</taxon>
        <taxon>Pseudomonadota</taxon>
        <taxon>Betaproteobacteria</taxon>
        <taxon>Burkholderiales</taxon>
        <taxon>Burkholderiaceae</taxon>
        <taxon>Caballeronia</taxon>
    </lineage>
</organism>
<reference evidence="13" key="1">
    <citation type="submission" date="2016-01" db="EMBL/GenBank/DDBJ databases">
        <authorList>
            <person name="Peeters C."/>
        </authorList>
    </citation>
    <scope>NUCLEOTIDE SEQUENCE [LARGE SCALE GENOMIC DNA]</scope>
    <source>
        <strain evidence="13">LMG 29323</strain>
    </source>
</reference>
<dbReference type="GO" id="GO:0005524">
    <property type="term" value="F:ATP binding"/>
    <property type="evidence" value="ECO:0007669"/>
    <property type="project" value="UniProtKB-KW"/>
</dbReference>
<dbReference type="Gene3D" id="3.40.1110.10">
    <property type="entry name" value="Calcium-transporting ATPase, cytoplasmic domain N"/>
    <property type="match status" value="1"/>
</dbReference>
<dbReference type="PRINTS" id="PR01836">
    <property type="entry name" value="MGATPASE"/>
</dbReference>
<keyword evidence="7" id="KW-0460">Magnesium</keyword>
<dbReference type="NCBIfam" id="TIGR01494">
    <property type="entry name" value="ATPase_P-type"/>
    <property type="match status" value="2"/>
</dbReference>
<accession>A0A158BH18</accession>
<dbReference type="InterPro" id="IPR018303">
    <property type="entry name" value="ATPase_P-typ_P_site"/>
</dbReference>
<evidence type="ECO:0000256" key="10">
    <source>
        <dbReference type="ARBA" id="ARBA00023136"/>
    </source>
</evidence>
<evidence type="ECO:0000259" key="12">
    <source>
        <dbReference type="Pfam" id="PF00689"/>
    </source>
</evidence>
<dbReference type="SUPFAM" id="SSF56784">
    <property type="entry name" value="HAD-like"/>
    <property type="match status" value="1"/>
</dbReference>
<dbReference type="InterPro" id="IPR006415">
    <property type="entry name" value="P-type_ATPase_IIIB"/>
</dbReference>
<dbReference type="InterPro" id="IPR023214">
    <property type="entry name" value="HAD_sf"/>
</dbReference>
<keyword evidence="14" id="KW-1185">Reference proteome</keyword>
<evidence type="ECO:0000313" key="14">
    <source>
        <dbReference type="Proteomes" id="UP000054911"/>
    </source>
</evidence>
<dbReference type="InterPro" id="IPR001757">
    <property type="entry name" value="P_typ_ATPase"/>
</dbReference>
<dbReference type="InterPro" id="IPR044492">
    <property type="entry name" value="P_typ_ATPase_HD_dom"/>
</dbReference>
<dbReference type="InterPro" id="IPR036412">
    <property type="entry name" value="HAD-like_sf"/>
</dbReference>
<dbReference type="Gene3D" id="1.20.1110.10">
    <property type="entry name" value="Calcium-transporting ATPase, transmembrane domain"/>
    <property type="match status" value="1"/>
</dbReference>
<dbReference type="Pfam" id="PF00689">
    <property type="entry name" value="Cation_ATPase_C"/>
    <property type="match status" value="1"/>
</dbReference>
<evidence type="ECO:0000256" key="5">
    <source>
        <dbReference type="ARBA" id="ARBA00022741"/>
    </source>
</evidence>
<feature type="transmembrane region" description="Helical" evidence="11">
    <location>
        <begin position="25"/>
        <end position="53"/>
    </location>
</feature>
<dbReference type="PANTHER" id="PTHR42861">
    <property type="entry name" value="CALCIUM-TRANSPORTING ATPASE"/>
    <property type="match status" value="1"/>
</dbReference>
<gene>
    <name evidence="13" type="ORF">AWB80_03557</name>
</gene>
<dbReference type="InterPro" id="IPR023298">
    <property type="entry name" value="ATPase_P-typ_TM_dom_sf"/>
</dbReference>
<evidence type="ECO:0000256" key="1">
    <source>
        <dbReference type="ARBA" id="ARBA00004651"/>
    </source>
</evidence>
<dbReference type="STRING" id="1777141.AWB80_03557"/>
<evidence type="ECO:0000256" key="2">
    <source>
        <dbReference type="ARBA" id="ARBA00022475"/>
    </source>
</evidence>
<dbReference type="SFLD" id="SFLDS00003">
    <property type="entry name" value="Haloacid_Dehalogenase"/>
    <property type="match status" value="1"/>
</dbReference>
<feature type="domain" description="Cation-transporting P-type ATPase C-terminal" evidence="12">
    <location>
        <begin position="437"/>
        <end position="607"/>
    </location>
</feature>
<keyword evidence="10 11" id="KW-0472">Membrane</keyword>
<dbReference type="SUPFAM" id="SSF81665">
    <property type="entry name" value="Calcium ATPase, transmembrane domain M"/>
    <property type="match status" value="1"/>
</dbReference>
<evidence type="ECO:0000256" key="11">
    <source>
        <dbReference type="SAM" id="Phobius"/>
    </source>
</evidence>